<comment type="cofactor">
    <cofactor evidence="1">
        <name>Mg(2+)</name>
        <dbReference type="ChEBI" id="CHEBI:18420"/>
    </cofactor>
</comment>
<keyword evidence="1" id="KW-0347">Helicase</keyword>
<evidence type="ECO:0000256" key="2">
    <source>
        <dbReference type="SAM" id="MobiDB-lite"/>
    </source>
</evidence>
<dbReference type="AlphaFoldDB" id="A0A0L8FHT0"/>
<comment type="similarity">
    <text evidence="1">Belongs to the helicase family.</text>
</comment>
<evidence type="ECO:0000313" key="4">
    <source>
        <dbReference type="EMBL" id="KOF62991.1"/>
    </source>
</evidence>
<keyword evidence="1" id="KW-0067">ATP-binding</keyword>
<dbReference type="InterPro" id="IPR010285">
    <property type="entry name" value="DNA_helicase_pif1-like_DEAD"/>
</dbReference>
<feature type="domain" description="DNA helicase Pif1-like DEAD-box helicase" evidence="3">
    <location>
        <begin position="16"/>
        <end position="106"/>
    </location>
</feature>
<proteinExistence type="inferred from homology"/>
<protein>
    <recommendedName>
        <fullName evidence="1">ATP-dependent DNA helicase</fullName>
        <ecNumber evidence="1">5.6.2.3</ecNumber>
    </recommendedName>
</protein>
<dbReference type="EC" id="5.6.2.3" evidence="1"/>
<dbReference type="Pfam" id="PF05970">
    <property type="entry name" value="PIF1"/>
    <property type="match status" value="1"/>
</dbReference>
<accession>A0A0L8FHT0</accession>
<dbReference type="GO" id="GO:0005524">
    <property type="term" value="F:ATP binding"/>
    <property type="evidence" value="ECO:0007669"/>
    <property type="project" value="UniProtKB-KW"/>
</dbReference>
<feature type="region of interest" description="Disordered" evidence="2">
    <location>
        <begin position="1"/>
        <end position="27"/>
    </location>
</feature>
<evidence type="ECO:0000259" key="3">
    <source>
        <dbReference type="Pfam" id="PF05970"/>
    </source>
</evidence>
<dbReference type="GO" id="GO:0000723">
    <property type="term" value="P:telomere maintenance"/>
    <property type="evidence" value="ECO:0007669"/>
    <property type="project" value="InterPro"/>
</dbReference>
<reference evidence="4" key="1">
    <citation type="submission" date="2015-07" db="EMBL/GenBank/DDBJ databases">
        <title>MeaNS - Measles Nucleotide Surveillance Program.</title>
        <authorList>
            <person name="Tran T."/>
            <person name="Druce J."/>
        </authorList>
    </citation>
    <scope>NUCLEOTIDE SEQUENCE</scope>
    <source>
        <strain evidence="4">UCB-OBI-ISO-001</strain>
        <tissue evidence="4">Gonad</tissue>
    </source>
</reference>
<dbReference type="GO" id="GO:0016887">
    <property type="term" value="F:ATP hydrolysis activity"/>
    <property type="evidence" value="ECO:0007669"/>
    <property type="project" value="RHEA"/>
</dbReference>
<organism evidence="4">
    <name type="scientific">Octopus bimaculoides</name>
    <name type="common">California two-spotted octopus</name>
    <dbReference type="NCBI Taxonomy" id="37653"/>
    <lineage>
        <taxon>Eukaryota</taxon>
        <taxon>Metazoa</taxon>
        <taxon>Spiralia</taxon>
        <taxon>Lophotrochozoa</taxon>
        <taxon>Mollusca</taxon>
        <taxon>Cephalopoda</taxon>
        <taxon>Coleoidea</taxon>
        <taxon>Octopodiformes</taxon>
        <taxon>Octopoda</taxon>
        <taxon>Incirrata</taxon>
        <taxon>Octopodidae</taxon>
        <taxon>Octopus</taxon>
    </lineage>
</organism>
<keyword evidence="1" id="KW-0547">Nucleotide-binding</keyword>
<dbReference type="GO" id="GO:0043139">
    <property type="term" value="F:5'-3' DNA helicase activity"/>
    <property type="evidence" value="ECO:0007669"/>
    <property type="project" value="UniProtKB-EC"/>
</dbReference>
<comment type="catalytic activity">
    <reaction evidence="1">
        <text>ATP + H2O = ADP + phosphate + H(+)</text>
        <dbReference type="Rhea" id="RHEA:13065"/>
        <dbReference type="ChEBI" id="CHEBI:15377"/>
        <dbReference type="ChEBI" id="CHEBI:15378"/>
        <dbReference type="ChEBI" id="CHEBI:30616"/>
        <dbReference type="ChEBI" id="CHEBI:43474"/>
        <dbReference type="ChEBI" id="CHEBI:456216"/>
        <dbReference type="EC" id="5.6.2.3"/>
    </reaction>
</comment>
<name>A0A0L8FHT0_OCTBM</name>
<sequence length="150" mass="16296">MHSLRASETAEQADHRHARAAASTSSSQPFGGAALFLVGNFRQTFPIVPKSHPDDEIEACIKHSHLWHFVQTRTLTINMCSILHQQEGDDDYATKLLNVGNGNLPMDANGLADISSIGNYVSGREDLCRTVYPDLSTPTSVTNGCVKGPF</sequence>
<keyword evidence="1" id="KW-0378">Hydrolase</keyword>
<dbReference type="OrthoDB" id="6152825at2759"/>
<keyword evidence="1" id="KW-0234">DNA repair</keyword>
<keyword evidence="1" id="KW-0233">DNA recombination</keyword>
<evidence type="ECO:0000256" key="1">
    <source>
        <dbReference type="RuleBase" id="RU363044"/>
    </source>
</evidence>
<dbReference type="STRING" id="37653.A0A0L8FHT0"/>
<dbReference type="GO" id="GO:0006310">
    <property type="term" value="P:DNA recombination"/>
    <property type="evidence" value="ECO:0007669"/>
    <property type="project" value="UniProtKB-KW"/>
</dbReference>
<dbReference type="GO" id="GO:0006281">
    <property type="term" value="P:DNA repair"/>
    <property type="evidence" value="ECO:0007669"/>
    <property type="project" value="UniProtKB-KW"/>
</dbReference>
<gene>
    <name evidence="4" type="ORF">OCBIM_22020984mg</name>
</gene>
<keyword evidence="1" id="KW-0227">DNA damage</keyword>
<dbReference type="EMBL" id="KQ431915">
    <property type="protein sequence ID" value="KOF62991.1"/>
    <property type="molecule type" value="Genomic_DNA"/>
</dbReference>